<evidence type="ECO:0000256" key="1">
    <source>
        <dbReference type="SAM" id="MobiDB-lite"/>
    </source>
</evidence>
<dbReference type="Proteomes" id="UP000050761">
    <property type="component" value="Unassembled WGS sequence"/>
</dbReference>
<reference evidence="2 3" key="1">
    <citation type="submission" date="2018-11" db="EMBL/GenBank/DDBJ databases">
        <authorList>
            <consortium name="Pathogen Informatics"/>
        </authorList>
    </citation>
    <scope>NUCLEOTIDE SEQUENCE [LARGE SCALE GENOMIC DNA]</scope>
</reference>
<dbReference type="WBParaSite" id="HPBE_0002700601-mRNA-1">
    <property type="protein sequence ID" value="HPBE_0002700601-mRNA-1"/>
    <property type="gene ID" value="HPBE_0002700601"/>
</dbReference>
<reference evidence="4" key="2">
    <citation type="submission" date="2019-09" db="UniProtKB">
        <authorList>
            <consortium name="WormBaseParasite"/>
        </authorList>
    </citation>
    <scope>IDENTIFICATION</scope>
</reference>
<sequence>MKAARRKRQKIEQENEAGMEEKEDAFAQLISRIRRSVRCGRESAGMGTEMEIAVRHRQDNEGFPREPGLRSVSLGGWKSEKAI</sequence>
<keyword evidence="3" id="KW-1185">Reference proteome</keyword>
<gene>
    <name evidence="2" type="ORF">HPBE_LOCUS27005</name>
</gene>
<accession>A0A183GWD6</accession>
<protein>
    <submittedName>
        <fullName evidence="2 4">Uncharacterized protein</fullName>
    </submittedName>
</protein>
<dbReference type="EMBL" id="UZAH01041568">
    <property type="protein sequence ID" value="VDP60383.1"/>
    <property type="molecule type" value="Genomic_DNA"/>
</dbReference>
<accession>A0A3P8IRW1</accession>
<name>A0A183GWD6_HELPZ</name>
<organism evidence="3 4">
    <name type="scientific">Heligmosomoides polygyrus</name>
    <name type="common">Parasitic roundworm</name>
    <dbReference type="NCBI Taxonomy" id="6339"/>
    <lineage>
        <taxon>Eukaryota</taxon>
        <taxon>Metazoa</taxon>
        <taxon>Ecdysozoa</taxon>
        <taxon>Nematoda</taxon>
        <taxon>Chromadorea</taxon>
        <taxon>Rhabditida</taxon>
        <taxon>Rhabditina</taxon>
        <taxon>Rhabditomorpha</taxon>
        <taxon>Strongyloidea</taxon>
        <taxon>Heligmosomidae</taxon>
        <taxon>Heligmosomoides</taxon>
    </lineage>
</organism>
<evidence type="ECO:0000313" key="2">
    <source>
        <dbReference type="EMBL" id="VDP60383.1"/>
    </source>
</evidence>
<proteinExistence type="predicted"/>
<feature type="region of interest" description="Disordered" evidence="1">
    <location>
        <begin position="56"/>
        <end position="83"/>
    </location>
</feature>
<feature type="region of interest" description="Disordered" evidence="1">
    <location>
        <begin position="1"/>
        <end position="22"/>
    </location>
</feature>
<dbReference type="AlphaFoldDB" id="A0A183GWD6"/>
<evidence type="ECO:0000313" key="4">
    <source>
        <dbReference type="WBParaSite" id="HPBE_0002700601-mRNA-1"/>
    </source>
</evidence>
<feature type="compositionally biased region" description="Basic and acidic residues" evidence="1">
    <location>
        <begin position="56"/>
        <end position="68"/>
    </location>
</feature>
<evidence type="ECO:0000313" key="3">
    <source>
        <dbReference type="Proteomes" id="UP000050761"/>
    </source>
</evidence>